<feature type="compositionally biased region" description="Basic residues" evidence="1">
    <location>
        <begin position="56"/>
        <end position="72"/>
    </location>
</feature>
<dbReference type="Proteomes" id="UP000232806">
    <property type="component" value="Chromosome"/>
</dbReference>
<accession>A0A2H4VCE6</accession>
<dbReference type="AlphaFoldDB" id="A0A2H4VCE6"/>
<dbReference type="EMBL" id="CP017766">
    <property type="protein sequence ID" value="AUB55759.1"/>
    <property type="molecule type" value="Genomic_DNA"/>
</dbReference>
<name>A0A2H4VCE6_9EURY</name>
<feature type="compositionally biased region" description="Basic residues" evidence="1">
    <location>
        <begin position="21"/>
        <end position="35"/>
    </location>
</feature>
<evidence type="ECO:0000313" key="2">
    <source>
        <dbReference type="EMBL" id="AUB55759.1"/>
    </source>
</evidence>
<reference evidence="2 3" key="1">
    <citation type="submission" date="2016-10" db="EMBL/GenBank/DDBJ databases">
        <title>Comparative genomics between deep and shallow subseafloor isolates.</title>
        <authorList>
            <person name="Ishii S."/>
            <person name="Miller J.R."/>
            <person name="Sutton G."/>
            <person name="Suzuki S."/>
            <person name="Methe B."/>
            <person name="Inagaki F."/>
            <person name="Imachi H."/>
        </authorList>
    </citation>
    <scope>NUCLEOTIDE SEQUENCE [LARGE SCALE GENOMIC DNA]</scope>
    <source>
        <strain evidence="2 3">MO-MB1</strain>
    </source>
</reference>
<feature type="region of interest" description="Disordered" evidence="1">
    <location>
        <begin position="1"/>
        <end position="72"/>
    </location>
</feature>
<organism evidence="2 3">
    <name type="scientific">Methanobacterium subterraneum</name>
    <dbReference type="NCBI Taxonomy" id="59277"/>
    <lineage>
        <taxon>Archaea</taxon>
        <taxon>Methanobacteriati</taxon>
        <taxon>Methanobacteriota</taxon>
        <taxon>Methanomada group</taxon>
        <taxon>Methanobacteria</taxon>
        <taxon>Methanobacteriales</taxon>
        <taxon>Methanobacteriaceae</taxon>
        <taxon>Methanobacterium</taxon>
    </lineage>
</organism>
<evidence type="ECO:0000256" key="1">
    <source>
        <dbReference type="SAM" id="MobiDB-lite"/>
    </source>
</evidence>
<gene>
    <name evidence="2" type="ORF">BK007_06930</name>
</gene>
<proteinExistence type="predicted"/>
<sequence length="72" mass="7638">MGLNIKQTHIPTKEGGYPLPHKGRGIKGVKSKKPQIRGGVPLHTKGEGEGGDPSHKGRGQHKRGGSPRNTRG</sequence>
<evidence type="ECO:0000313" key="3">
    <source>
        <dbReference type="Proteomes" id="UP000232806"/>
    </source>
</evidence>
<feature type="compositionally biased region" description="Basic and acidic residues" evidence="1">
    <location>
        <begin position="44"/>
        <end position="55"/>
    </location>
</feature>
<protein>
    <submittedName>
        <fullName evidence="2">Uncharacterized protein</fullName>
    </submittedName>
</protein>
<feature type="compositionally biased region" description="Polar residues" evidence="1">
    <location>
        <begin position="1"/>
        <end position="10"/>
    </location>
</feature>